<protein>
    <submittedName>
        <fullName evidence="3">TonB-dependent receptor</fullName>
    </submittedName>
</protein>
<comment type="caution">
    <text evidence="3">The sequence shown here is derived from an EMBL/GenBank/DDBJ whole genome shotgun (WGS) entry which is preliminary data.</text>
</comment>
<gene>
    <name evidence="3" type="ORF">FDK13_03935</name>
</gene>
<accession>A0A4U6D8B9</accession>
<keyword evidence="4" id="KW-1185">Reference proteome</keyword>
<dbReference type="Pfam" id="PF07715">
    <property type="entry name" value="Plug"/>
    <property type="match status" value="1"/>
</dbReference>
<feature type="signal peptide" evidence="1">
    <location>
        <begin position="1"/>
        <end position="19"/>
    </location>
</feature>
<evidence type="ECO:0000313" key="4">
    <source>
        <dbReference type="Proteomes" id="UP000304900"/>
    </source>
</evidence>
<reference evidence="3 4" key="1">
    <citation type="submission" date="2019-05" db="EMBL/GenBank/DDBJ databases">
        <title>Dyadobacter AR-3-8 sp. nov., isolated from arctic soil.</title>
        <authorList>
            <person name="Chaudhary D.K."/>
        </authorList>
    </citation>
    <scope>NUCLEOTIDE SEQUENCE [LARGE SCALE GENOMIC DNA]</scope>
    <source>
        <strain evidence="3 4">AR-3-8</strain>
    </source>
</reference>
<dbReference type="Proteomes" id="UP000304900">
    <property type="component" value="Unassembled WGS sequence"/>
</dbReference>
<evidence type="ECO:0000259" key="2">
    <source>
        <dbReference type="Pfam" id="PF07715"/>
    </source>
</evidence>
<keyword evidence="1" id="KW-0732">Signal</keyword>
<dbReference type="Pfam" id="PF13715">
    <property type="entry name" value="CarbopepD_reg_2"/>
    <property type="match status" value="1"/>
</dbReference>
<dbReference type="OrthoDB" id="1075473at2"/>
<dbReference type="Gene3D" id="2.60.40.1120">
    <property type="entry name" value="Carboxypeptidase-like, regulatory domain"/>
    <property type="match status" value="1"/>
</dbReference>
<sequence length="717" mass="79669">MKMLLISFTIFFLMLSAEAQTIISGRISDQKGAGMPGANILLKGTYDGTSSDADGNFKFETSETGKHMLVFQALGYKPQEREIECAGQPLSFRISLAESINVLTAVTITAGAMEASDTKKAVVLKPLDIVTTSGAMGNITAALLTLPGTSTVGNDGRLFVRGGDASETSIFIDGLQVGNAYGSTATNVPTRNRFSPNLFKGSFFSTGGYSAEYGQALSSALALNTLDLPLRNQGDLSIMSLGGGYTQTLVKDNNALTATANYYNLAPYQSLVNQKFDWEKSPSTWDTEVSLRHKWGKTGFLKAYTHTEGSNMTIWQPVAGGLGRGDRVHINNRYSYGNLSFRQAGKRDWFFYGGLAYSHNRDAINLNYVPVCQVNQLGHAKIVAVKDFSPQFSLKNGIEYYLKSYSEELVDDHLKRSIMDNQFNHFIETDYYFSNRLIFRGGLRSGYSTAAKQFWMDPRISLAYKLNNQGQFSIAAGKFHQLPDEKLRVLQNNLQNAEASHYILNYFIVNNNRTFRAEAFYKTYNNLSTYNGTDLAPVNITQNGSGFARGADFFYRDKTSFKNTDFWVTYSFVDSKRQYSVFETKVQPSFAPKHNGSVVIKHFVSALKSQLGTSWSWNNGYTYNDPNLAGEMQRKTKAYSDLSISWSYLPRPNIILHAACSNILGRNNVFGYKYSTQPDEAGSFSRIPVGQGATRMAFIGLFITLSHDKNANQLNNL</sequence>
<dbReference type="SUPFAM" id="SSF56935">
    <property type="entry name" value="Porins"/>
    <property type="match status" value="1"/>
</dbReference>
<keyword evidence="3" id="KW-0675">Receptor</keyword>
<dbReference type="AlphaFoldDB" id="A0A4U6D8B9"/>
<organism evidence="3 4">
    <name type="scientific">Dyadobacter frigoris</name>
    <dbReference type="NCBI Taxonomy" id="2576211"/>
    <lineage>
        <taxon>Bacteria</taxon>
        <taxon>Pseudomonadati</taxon>
        <taxon>Bacteroidota</taxon>
        <taxon>Cytophagia</taxon>
        <taxon>Cytophagales</taxon>
        <taxon>Spirosomataceae</taxon>
        <taxon>Dyadobacter</taxon>
    </lineage>
</organism>
<feature type="domain" description="TonB-dependent receptor plug" evidence="2">
    <location>
        <begin position="135"/>
        <end position="215"/>
    </location>
</feature>
<feature type="chain" id="PRO_5020499755" evidence="1">
    <location>
        <begin position="20"/>
        <end position="717"/>
    </location>
</feature>
<proteinExistence type="predicted"/>
<dbReference type="RefSeq" id="WP_137338692.1">
    <property type="nucleotide sequence ID" value="NZ_BSQH01000018.1"/>
</dbReference>
<dbReference type="EMBL" id="SZVO01000002">
    <property type="protein sequence ID" value="TKT93016.1"/>
    <property type="molecule type" value="Genomic_DNA"/>
</dbReference>
<name>A0A4U6D8B9_9BACT</name>
<dbReference type="SUPFAM" id="SSF49464">
    <property type="entry name" value="Carboxypeptidase regulatory domain-like"/>
    <property type="match status" value="1"/>
</dbReference>
<dbReference type="InterPro" id="IPR008969">
    <property type="entry name" value="CarboxyPept-like_regulatory"/>
</dbReference>
<evidence type="ECO:0000313" key="3">
    <source>
        <dbReference type="EMBL" id="TKT93016.1"/>
    </source>
</evidence>
<dbReference type="InterPro" id="IPR012910">
    <property type="entry name" value="Plug_dom"/>
</dbReference>
<evidence type="ECO:0000256" key="1">
    <source>
        <dbReference type="SAM" id="SignalP"/>
    </source>
</evidence>